<dbReference type="OrthoDB" id="5174525at2"/>
<dbReference type="EMBL" id="QHHU01000001">
    <property type="protein sequence ID" value="RSM50608.1"/>
    <property type="molecule type" value="Genomic_DNA"/>
</dbReference>
<dbReference type="InterPro" id="IPR036465">
    <property type="entry name" value="vWFA_dom_sf"/>
</dbReference>
<name>A0A428X5K7_AMYBA</name>
<dbReference type="InterPro" id="IPR011195">
    <property type="entry name" value="UCP010256"/>
</dbReference>
<keyword evidence="2" id="KW-1185">Reference proteome</keyword>
<evidence type="ECO:0000313" key="1">
    <source>
        <dbReference type="EMBL" id="RSM50608.1"/>
    </source>
</evidence>
<sequence>MTGGVPERLAAFVKALRDQGIPAGPAETVDAAAALEVLGLDDRSLVREGLAAALVRRGGQRAVFDAAFDLYFPAGIGAPERAREDRPSTLEELREELAAALADGDRQALSQLAGLAVDMLGQYGSASGPGGGFSAHQTLERLQPQTLIARVLAAVRGGGARGEFTDRLDRDEIRRRVEGFRGQVRTEARRRAAEVRGRERVAKHAIAPAPDRVDFLIASRNQLAELRRTIQPLSRKLATRLAARRRRRTRGQIDLRRTLRRSLSTGGVPMRPAYRHRRPGRPEIVLLCDLSGSVAGFANFTMLLVQALRDQFSKIRVFAFVDSADEVTHLVTTSTADPEHLGARMLSEAALVRWDGHSDYGGSLRQFTENWLDAVGPRTSVLILGDARTNGGDPNLDAVREIKARARHVYWLNPERRSLWSTGDSAALEYAEVVEMHECRTVHQLGTLVTRLLPV</sequence>
<dbReference type="InterPro" id="IPR008912">
    <property type="entry name" value="Uncharacterised_CoxE"/>
</dbReference>
<accession>A0A428X5K7</accession>
<gene>
    <name evidence="1" type="ORF">DMA12_00100</name>
</gene>
<proteinExistence type="predicted"/>
<dbReference type="RefSeq" id="WP_020646148.1">
    <property type="nucleotide sequence ID" value="NZ_QHHU01000001.1"/>
</dbReference>
<dbReference type="SUPFAM" id="SSF53300">
    <property type="entry name" value="vWA-like"/>
    <property type="match status" value="1"/>
</dbReference>
<dbReference type="PANTHER" id="PTHR39338">
    <property type="entry name" value="BLL5662 PROTEIN-RELATED"/>
    <property type="match status" value="1"/>
</dbReference>
<reference evidence="1 2" key="1">
    <citation type="submission" date="2018-05" db="EMBL/GenBank/DDBJ databases">
        <title>Evolution of GPA BGCs.</title>
        <authorList>
            <person name="Waglechner N."/>
            <person name="Wright G.D."/>
        </authorList>
    </citation>
    <scope>NUCLEOTIDE SEQUENCE [LARGE SCALE GENOMIC DNA]</scope>
    <source>
        <strain evidence="1 2">DSM 5908</strain>
    </source>
</reference>
<dbReference type="Proteomes" id="UP000286716">
    <property type="component" value="Unassembled WGS sequence"/>
</dbReference>
<dbReference type="Pfam" id="PF05762">
    <property type="entry name" value="VWA_CoxE"/>
    <property type="match status" value="1"/>
</dbReference>
<dbReference type="PIRSF" id="PIRSF010256">
    <property type="entry name" value="CoxE_vWa"/>
    <property type="match status" value="1"/>
</dbReference>
<dbReference type="PANTHER" id="PTHR39338:SF5">
    <property type="entry name" value="BLR6139 PROTEIN"/>
    <property type="match status" value="1"/>
</dbReference>
<evidence type="ECO:0000313" key="2">
    <source>
        <dbReference type="Proteomes" id="UP000286716"/>
    </source>
</evidence>
<dbReference type="AlphaFoldDB" id="A0A428X5K7"/>
<protein>
    <submittedName>
        <fullName evidence="1">VWA domain-containing protein</fullName>
    </submittedName>
</protein>
<comment type="caution">
    <text evidence="1">The sequence shown here is derived from an EMBL/GenBank/DDBJ whole genome shotgun (WGS) entry which is preliminary data.</text>
</comment>
<organism evidence="1 2">
    <name type="scientific">Amycolatopsis balhimycina DSM 5908</name>
    <dbReference type="NCBI Taxonomy" id="1081091"/>
    <lineage>
        <taxon>Bacteria</taxon>
        <taxon>Bacillati</taxon>
        <taxon>Actinomycetota</taxon>
        <taxon>Actinomycetes</taxon>
        <taxon>Pseudonocardiales</taxon>
        <taxon>Pseudonocardiaceae</taxon>
        <taxon>Amycolatopsis</taxon>
    </lineage>
</organism>